<name>A0A9P7JSF3_9AGAM</name>
<gene>
    <name evidence="1" type="ORF">F5147DRAFT_702809</name>
</gene>
<proteinExistence type="predicted"/>
<dbReference type="AlphaFoldDB" id="A0A9P7JSF3"/>
<dbReference type="EMBL" id="JABBWM010000039">
    <property type="protein sequence ID" value="KAG2105007.1"/>
    <property type="molecule type" value="Genomic_DNA"/>
</dbReference>
<protein>
    <submittedName>
        <fullName evidence="1">Uncharacterized protein</fullName>
    </submittedName>
</protein>
<evidence type="ECO:0000313" key="2">
    <source>
        <dbReference type="Proteomes" id="UP000823399"/>
    </source>
</evidence>
<reference evidence="1" key="1">
    <citation type="journal article" date="2020" name="New Phytol.">
        <title>Comparative genomics reveals dynamic genome evolution in host specialist ectomycorrhizal fungi.</title>
        <authorList>
            <person name="Lofgren L.A."/>
            <person name="Nguyen N.H."/>
            <person name="Vilgalys R."/>
            <person name="Ruytinx J."/>
            <person name="Liao H.L."/>
            <person name="Branco S."/>
            <person name="Kuo A."/>
            <person name="LaButti K."/>
            <person name="Lipzen A."/>
            <person name="Andreopoulos W."/>
            <person name="Pangilinan J."/>
            <person name="Riley R."/>
            <person name="Hundley H."/>
            <person name="Na H."/>
            <person name="Barry K."/>
            <person name="Grigoriev I.V."/>
            <person name="Stajich J.E."/>
            <person name="Kennedy P.G."/>
        </authorList>
    </citation>
    <scope>NUCLEOTIDE SEQUENCE</scope>
    <source>
        <strain evidence="1">FC423</strain>
    </source>
</reference>
<sequence>MRTGAGSIVLYSLLTKFTVRVLCVHTTSMHLARFVKCCLTASSLSVTLSSSIYSLYSAPPRWVKHHSHHDKFSKTSSRSLY</sequence>
<dbReference type="Proteomes" id="UP000823399">
    <property type="component" value="Unassembled WGS sequence"/>
</dbReference>
<dbReference type="OrthoDB" id="2689258at2759"/>
<accession>A0A9P7JSF3</accession>
<dbReference type="GeneID" id="64700072"/>
<comment type="caution">
    <text evidence="1">The sequence shown here is derived from an EMBL/GenBank/DDBJ whole genome shotgun (WGS) entry which is preliminary data.</text>
</comment>
<keyword evidence="2" id="KW-1185">Reference proteome</keyword>
<organism evidence="1 2">
    <name type="scientific">Suillus discolor</name>
    <dbReference type="NCBI Taxonomy" id="1912936"/>
    <lineage>
        <taxon>Eukaryota</taxon>
        <taxon>Fungi</taxon>
        <taxon>Dikarya</taxon>
        <taxon>Basidiomycota</taxon>
        <taxon>Agaricomycotina</taxon>
        <taxon>Agaricomycetes</taxon>
        <taxon>Agaricomycetidae</taxon>
        <taxon>Boletales</taxon>
        <taxon>Suillineae</taxon>
        <taxon>Suillaceae</taxon>
        <taxon>Suillus</taxon>
    </lineage>
</organism>
<dbReference type="RefSeq" id="XP_041291057.1">
    <property type="nucleotide sequence ID" value="XM_041437813.1"/>
</dbReference>
<evidence type="ECO:0000313" key="1">
    <source>
        <dbReference type="EMBL" id="KAG2105007.1"/>
    </source>
</evidence>